<dbReference type="OrthoDB" id="8807075at2"/>
<sequence>MKREDLDIVFIGFDGYKDLWDDCMNLYNHFWEDRPYKTYFVNNVEEVAYEDVTVLHAGSDAEWSKKVQIALANTTAQYICLLLEDFFVGKKIDNKLIATTLELIRDNDLRYFKLTNMSRAVKNSDPLYKNYDYLHVIPESDDYGVSLQAAIWERSFLEELVGKENYNAWIFEFNQVKKAQGKSDKPLEGCVFDERNILNLKHGVVQGKYIPSTVAYFQELGMPLHIKREVLSEYQYLKIMMRSKVKFMLPKRMRKPVKKIAEKLGMKFVSTIRDKE</sequence>
<dbReference type="RefSeq" id="WP_018371411.1">
    <property type="nucleotide sequence ID" value="NZ_UHFR01000005.1"/>
</dbReference>
<reference evidence="1" key="1">
    <citation type="submission" date="2018-06" db="EMBL/GenBank/DDBJ databases">
        <authorList>
            <consortium name="Pathogen Informatics"/>
            <person name="Doyle S."/>
        </authorList>
    </citation>
    <scope>NUCLEOTIDE SEQUENCE [LARGE SCALE GENOMIC DNA]</scope>
    <source>
        <strain evidence="1">NCTC13765</strain>
    </source>
</reference>
<evidence type="ECO:0000313" key="1">
    <source>
        <dbReference type="EMBL" id="SUN76468.1"/>
    </source>
</evidence>
<evidence type="ECO:0000313" key="2">
    <source>
        <dbReference type="Proteomes" id="UP000254634"/>
    </source>
</evidence>
<dbReference type="Proteomes" id="UP000254634">
    <property type="component" value="Unassembled WGS sequence"/>
</dbReference>
<name>A0A380KXQ0_9STRE</name>
<proteinExistence type="predicted"/>
<protein>
    <submittedName>
        <fullName evidence="1">Uncharacterized protein</fullName>
    </submittedName>
</protein>
<accession>A0A380KXQ0</accession>
<dbReference type="EMBL" id="UHFR01000005">
    <property type="protein sequence ID" value="SUN76468.1"/>
    <property type="molecule type" value="Genomic_DNA"/>
</dbReference>
<keyword evidence="2" id="KW-1185">Reference proteome</keyword>
<dbReference type="AlphaFoldDB" id="A0A380KXQ0"/>
<organism evidence="1 2">
    <name type="scientific">Streptococcus massiliensis</name>
    <dbReference type="NCBI Taxonomy" id="313439"/>
    <lineage>
        <taxon>Bacteria</taxon>
        <taxon>Bacillati</taxon>
        <taxon>Bacillota</taxon>
        <taxon>Bacilli</taxon>
        <taxon>Lactobacillales</taxon>
        <taxon>Streptococcaceae</taxon>
        <taxon>Streptococcus</taxon>
    </lineage>
</organism>
<dbReference type="STRING" id="1123307.GCA_000380065_00725"/>
<gene>
    <name evidence="1" type="ORF">NCTC13765_00958</name>
</gene>